<dbReference type="EMBL" id="CP066701">
    <property type="protein sequence ID" value="QQX24232.1"/>
    <property type="molecule type" value="Genomic_DNA"/>
</dbReference>
<name>A0A150LFD9_9BACI</name>
<keyword evidence="4" id="KW-1185">Reference proteome</keyword>
<dbReference type="KEGG" id="hspo:JGZ69_15635"/>
<dbReference type="Proteomes" id="UP000075666">
    <property type="component" value="Unassembled WGS sequence"/>
</dbReference>
<feature type="transmembrane region" description="Helical" evidence="1">
    <location>
        <begin position="45"/>
        <end position="64"/>
    </location>
</feature>
<evidence type="ECO:0000313" key="5">
    <source>
        <dbReference type="Proteomes" id="UP000595512"/>
    </source>
</evidence>
<reference evidence="2 4" key="1">
    <citation type="submission" date="2016-01" db="EMBL/GenBank/DDBJ databases">
        <title>Genome Sequences of Twelve Sporeforming Bacillus Species Isolated from Foods.</title>
        <authorList>
            <person name="Berendsen E.M."/>
            <person name="Wells-Bennik M.H."/>
            <person name="Krawcyk A.O."/>
            <person name="De Jong A."/>
            <person name="Holsappel S."/>
            <person name="Eijlander R.T."/>
            <person name="Kuipers O.P."/>
        </authorList>
    </citation>
    <scope>NUCLEOTIDE SEQUENCE [LARGE SCALE GENOMIC DNA]</scope>
    <source>
        <strain evidence="2 4">B4102</strain>
    </source>
</reference>
<evidence type="ECO:0000313" key="2">
    <source>
        <dbReference type="EMBL" id="KYD10940.1"/>
    </source>
</evidence>
<sequence length="80" mass="9035">MDKAKSLFDKMNDYKRFGLSLIALSAFLYLGVVMPIDGKTVLKTYILMGGTISLLLIATVFFLISIQCKKILLEIEEKEE</sequence>
<dbReference type="PATRIC" id="fig|46224.3.peg.783"/>
<keyword evidence="1" id="KW-1133">Transmembrane helix</keyword>
<proteinExistence type="predicted"/>
<reference evidence="3 5" key="2">
    <citation type="submission" date="2020-12" db="EMBL/GenBank/DDBJ databases">
        <title>Taxonomic evaluation of the Bacillus sporothermodurans group of bacteria based on whole genome sequences.</title>
        <authorList>
            <person name="Fiedler G."/>
            <person name="Herbstmann A.-D."/>
            <person name="Doll E."/>
            <person name="Wenning M."/>
            <person name="Brinks E."/>
            <person name="Kabisch J."/>
            <person name="Breitenwieser F."/>
            <person name="Lappann M."/>
            <person name="Boehnlein C."/>
            <person name="Franz C."/>
        </authorList>
    </citation>
    <scope>NUCLEOTIDE SEQUENCE [LARGE SCALE GENOMIC DNA]</scope>
    <source>
        <strain evidence="3 5">DSM 10599</strain>
    </source>
</reference>
<evidence type="ECO:0000313" key="4">
    <source>
        <dbReference type="Proteomes" id="UP000075666"/>
    </source>
</evidence>
<dbReference type="EMBL" id="LQYN01000011">
    <property type="protein sequence ID" value="KYD10940.1"/>
    <property type="molecule type" value="Genomic_DNA"/>
</dbReference>
<accession>A0A150LFD9</accession>
<dbReference type="RefSeq" id="WP_066227366.1">
    <property type="nucleotide sequence ID" value="NZ_CP066701.1"/>
</dbReference>
<dbReference type="AlphaFoldDB" id="A0A150LFD9"/>
<evidence type="ECO:0000313" key="3">
    <source>
        <dbReference type="EMBL" id="QQX24232.1"/>
    </source>
</evidence>
<dbReference type="InterPro" id="IPR025418">
    <property type="entry name" value="YrhC-like"/>
</dbReference>
<organism evidence="2 4">
    <name type="scientific">Heyndrickxia sporothermodurans</name>
    <dbReference type="NCBI Taxonomy" id="46224"/>
    <lineage>
        <taxon>Bacteria</taxon>
        <taxon>Bacillati</taxon>
        <taxon>Bacillota</taxon>
        <taxon>Bacilli</taxon>
        <taxon>Bacillales</taxon>
        <taxon>Bacillaceae</taxon>
        <taxon>Heyndrickxia</taxon>
    </lineage>
</organism>
<evidence type="ECO:0000256" key="1">
    <source>
        <dbReference type="SAM" id="Phobius"/>
    </source>
</evidence>
<dbReference type="GeneID" id="62497352"/>
<dbReference type="STRING" id="46224.B4102_1726"/>
<dbReference type="Pfam" id="PF14143">
    <property type="entry name" value="YrhC"/>
    <property type="match status" value="1"/>
</dbReference>
<dbReference type="Proteomes" id="UP000595512">
    <property type="component" value="Chromosome"/>
</dbReference>
<gene>
    <name evidence="2" type="ORF">B4102_1726</name>
    <name evidence="3" type="ORF">JGZ69_15635</name>
</gene>
<keyword evidence="1" id="KW-0472">Membrane</keyword>
<protein>
    <recommendedName>
        <fullName evidence="6">YrhC-like protein</fullName>
    </recommendedName>
</protein>
<evidence type="ECO:0008006" key="6">
    <source>
        <dbReference type="Google" id="ProtNLM"/>
    </source>
</evidence>
<keyword evidence="1" id="KW-0812">Transmembrane</keyword>